<sequence length="88" mass="9952">MLHVLQNVTHTSSSSSHLLPLLMPALDYHFDSTGKKLKSKWDSYDVDAELDKVDDDTATSALRRPTSSPDQLRRKVGELEHEFEAVRS</sequence>
<keyword evidence="2" id="KW-1185">Reference proteome</keyword>
<evidence type="ECO:0000313" key="2">
    <source>
        <dbReference type="Proteomes" id="UP000284702"/>
    </source>
</evidence>
<accession>A0A3R7Y2Z9</accession>
<dbReference type="VEuPathDB" id="FungiDB:H257_15518"/>
<reference evidence="1" key="1">
    <citation type="submission" date="2018-07" db="EMBL/GenBank/DDBJ databases">
        <title>Annotation of Aphanomyces astaci genome assembly.</title>
        <authorList>
            <person name="Studholme D.J."/>
        </authorList>
    </citation>
    <scope>NUCLEOTIDE SEQUENCE [LARGE SCALE GENOMIC DNA]</scope>
    <source>
        <strain evidence="1">Pc</strain>
    </source>
</reference>
<dbReference type="EMBL" id="MZMZ02004112">
    <property type="protein sequence ID" value="RQM19915.1"/>
    <property type="molecule type" value="Genomic_DNA"/>
</dbReference>
<name>A0A3R7Y2Z9_APHAT</name>
<dbReference type="Proteomes" id="UP000284702">
    <property type="component" value="Unassembled WGS sequence"/>
</dbReference>
<dbReference type="AlphaFoldDB" id="A0A3R7Y2Z9"/>
<organism evidence="1 2">
    <name type="scientific">Aphanomyces astaci</name>
    <name type="common">Crayfish plague agent</name>
    <dbReference type="NCBI Taxonomy" id="112090"/>
    <lineage>
        <taxon>Eukaryota</taxon>
        <taxon>Sar</taxon>
        <taxon>Stramenopiles</taxon>
        <taxon>Oomycota</taxon>
        <taxon>Saprolegniomycetes</taxon>
        <taxon>Saprolegniales</taxon>
        <taxon>Verrucalvaceae</taxon>
        <taxon>Aphanomyces</taxon>
    </lineage>
</organism>
<evidence type="ECO:0000313" key="1">
    <source>
        <dbReference type="EMBL" id="RQM19915.1"/>
    </source>
</evidence>
<comment type="caution">
    <text evidence="1">The sequence shown here is derived from an EMBL/GenBank/DDBJ whole genome shotgun (WGS) entry which is preliminary data.</text>
</comment>
<gene>
    <name evidence="1" type="ORF">B5M09_011023</name>
</gene>
<proteinExistence type="predicted"/>
<protein>
    <submittedName>
        <fullName evidence="1">Uncharacterized protein</fullName>
    </submittedName>
</protein>